<name>A0A1R2AZD2_9CILI</name>
<organism evidence="1 2">
    <name type="scientific">Stentor coeruleus</name>
    <dbReference type="NCBI Taxonomy" id="5963"/>
    <lineage>
        <taxon>Eukaryota</taxon>
        <taxon>Sar</taxon>
        <taxon>Alveolata</taxon>
        <taxon>Ciliophora</taxon>
        <taxon>Postciliodesmatophora</taxon>
        <taxon>Heterotrichea</taxon>
        <taxon>Heterotrichida</taxon>
        <taxon>Stentoridae</taxon>
        <taxon>Stentor</taxon>
    </lineage>
</organism>
<dbReference type="Proteomes" id="UP000187209">
    <property type="component" value="Unassembled WGS sequence"/>
</dbReference>
<dbReference type="AlphaFoldDB" id="A0A1R2AZD2"/>
<dbReference type="EMBL" id="MPUH01001151">
    <property type="protein sequence ID" value="OMJ69847.1"/>
    <property type="molecule type" value="Genomic_DNA"/>
</dbReference>
<gene>
    <name evidence="1" type="ORF">SteCoe_32321</name>
</gene>
<comment type="caution">
    <text evidence="1">The sequence shown here is derived from an EMBL/GenBank/DDBJ whole genome shotgun (WGS) entry which is preliminary data.</text>
</comment>
<sequence>MGSEWSCPCADREKIRRKLTPDHETESGENESNLSLIIKSIPPKKLEKAIKTPVNNYILSSISKHPIQNKPLLMYQKNSDLEYSYSSENSFKLSQQTFDTSNSLAENIKEKCLTGYVLIGGYSDTKNLHLVYYETKEKYERQLVVIMENFIDLQELKKIFIEHQDHLYIGSIEHNESVLIIFEKSVTPRPLKYLVADYPITSEQEPDFEFNLEDTINECTRNKEVRFRGCLAFKTSLFLIFIE</sequence>
<evidence type="ECO:0000313" key="1">
    <source>
        <dbReference type="EMBL" id="OMJ69847.1"/>
    </source>
</evidence>
<protein>
    <submittedName>
        <fullName evidence="1">Uncharacterized protein</fullName>
    </submittedName>
</protein>
<accession>A0A1R2AZD2</accession>
<reference evidence="1 2" key="1">
    <citation type="submission" date="2016-11" db="EMBL/GenBank/DDBJ databases">
        <title>The macronuclear genome of Stentor coeruleus: a giant cell with tiny introns.</title>
        <authorList>
            <person name="Slabodnick M."/>
            <person name="Ruby J.G."/>
            <person name="Reiff S.B."/>
            <person name="Swart E.C."/>
            <person name="Gosai S."/>
            <person name="Prabakaran S."/>
            <person name="Witkowska E."/>
            <person name="Larue G.E."/>
            <person name="Fisher S."/>
            <person name="Freeman R.M."/>
            <person name="Gunawardena J."/>
            <person name="Chu W."/>
            <person name="Stover N.A."/>
            <person name="Gregory B.D."/>
            <person name="Nowacki M."/>
            <person name="Derisi J."/>
            <person name="Roy S.W."/>
            <person name="Marshall W.F."/>
            <person name="Sood P."/>
        </authorList>
    </citation>
    <scope>NUCLEOTIDE SEQUENCE [LARGE SCALE GENOMIC DNA]</scope>
    <source>
        <strain evidence="1">WM001</strain>
    </source>
</reference>
<evidence type="ECO:0000313" key="2">
    <source>
        <dbReference type="Proteomes" id="UP000187209"/>
    </source>
</evidence>
<keyword evidence="2" id="KW-1185">Reference proteome</keyword>
<proteinExistence type="predicted"/>